<evidence type="ECO:0000256" key="1">
    <source>
        <dbReference type="SAM" id="Phobius"/>
    </source>
</evidence>
<sequence>MEAFIRQRINAVHVLILVVVSNPFIVHLMPDLRITGRKKDKSIDTNLSKWTGNT</sequence>
<dbReference type="Proteomes" id="UP000316887">
    <property type="component" value="Unassembled WGS sequence"/>
</dbReference>
<accession>A0A542W2K9</accession>
<dbReference type="AlphaFoldDB" id="A0A542W2K9"/>
<feature type="transmembrane region" description="Helical" evidence="1">
    <location>
        <begin position="12"/>
        <end position="29"/>
    </location>
</feature>
<gene>
    <name evidence="2" type="ORF">FBY58_1408</name>
</gene>
<evidence type="ECO:0000313" key="3">
    <source>
        <dbReference type="Proteomes" id="UP000316887"/>
    </source>
</evidence>
<organism evidence="2 3">
    <name type="scientific">Zymomonas mobilis</name>
    <dbReference type="NCBI Taxonomy" id="542"/>
    <lineage>
        <taxon>Bacteria</taxon>
        <taxon>Pseudomonadati</taxon>
        <taxon>Pseudomonadota</taxon>
        <taxon>Alphaproteobacteria</taxon>
        <taxon>Sphingomonadales</taxon>
        <taxon>Zymomonadaceae</taxon>
        <taxon>Zymomonas</taxon>
    </lineage>
</organism>
<comment type="caution">
    <text evidence="2">The sequence shown here is derived from an EMBL/GenBank/DDBJ whole genome shotgun (WGS) entry which is preliminary data.</text>
</comment>
<keyword evidence="1" id="KW-0812">Transmembrane</keyword>
<name>A0A542W2K9_ZYMMB</name>
<dbReference type="EMBL" id="VFOF01000001">
    <property type="protein sequence ID" value="TQL17803.1"/>
    <property type="molecule type" value="Genomic_DNA"/>
</dbReference>
<keyword evidence="1" id="KW-0472">Membrane</keyword>
<protein>
    <submittedName>
        <fullName evidence="2">Uncharacterized protein</fullName>
    </submittedName>
</protein>
<reference evidence="2 3" key="1">
    <citation type="submission" date="2019-06" db="EMBL/GenBank/DDBJ databases">
        <title>Genome sequencing of Zymomonas mobilis strains for genetic engineering and biofuel applications.</title>
        <authorList>
            <person name="Teravest M."/>
        </authorList>
    </citation>
    <scope>NUCLEOTIDE SEQUENCE [LARGE SCALE GENOMIC DNA]</scope>
    <source>
        <strain evidence="2 3">AN0101</strain>
    </source>
</reference>
<proteinExistence type="predicted"/>
<keyword evidence="1" id="KW-1133">Transmembrane helix</keyword>
<evidence type="ECO:0000313" key="2">
    <source>
        <dbReference type="EMBL" id="TQL17803.1"/>
    </source>
</evidence>